<evidence type="ECO:0000313" key="2">
    <source>
        <dbReference type="Proteomes" id="UP000652761"/>
    </source>
</evidence>
<accession>A0A843V6K2</accession>
<reference evidence="1" key="1">
    <citation type="submission" date="2017-07" db="EMBL/GenBank/DDBJ databases">
        <title>Taro Niue Genome Assembly and Annotation.</title>
        <authorList>
            <person name="Atibalentja N."/>
            <person name="Keating K."/>
            <person name="Fields C.J."/>
        </authorList>
    </citation>
    <scope>NUCLEOTIDE SEQUENCE</scope>
    <source>
        <strain evidence="1">Niue_2</strain>
        <tissue evidence="1">Leaf</tissue>
    </source>
</reference>
<comment type="caution">
    <text evidence="1">The sequence shown here is derived from an EMBL/GenBank/DDBJ whole genome shotgun (WGS) entry which is preliminary data.</text>
</comment>
<dbReference type="EMBL" id="NMUH01001374">
    <property type="protein sequence ID" value="MQL91728.1"/>
    <property type="molecule type" value="Genomic_DNA"/>
</dbReference>
<dbReference type="Proteomes" id="UP000652761">
    <property type="component" value="Unassembled WGS sequence"/>
</dbReference>
<sequence>MIISCINGLHFIFSGSHKFVTVVSTQSTCVSTLVHCPRSLKQSEQLKPVVST</sequence>
<name>A0A843V6K2_COLES</name>
<gene>
    <name evidence="1" type="ORF">Taro_024354</name>
</gene>
<keyword evidence="2" id="KW-1185">Reference proteome</keyword>
<proteinExistence type="predicted"/>
<evidence type="ECO:0000313" key="1">
    <source>
        <dbReference type="EMBL" id="MQL91728.1"/>
    </source>
</evidence>
<protein>
    <submittedName>
        <fullName evidence="1">Uncharacterized protein</fullName>
    </submittedName>
</protein>
<dbReference type="AlphaFoldDB" id="A0A843V6K2"/>
<organism evidence="1 2">
    <name type="scientific">Colocasia esculenta</name>
    <name type="common">Wild taro</name>
    <name type="synonym">Arum esculentum</name>
    <dbReference type="NCBI Taxonomy" id="4460"/>
    <lineage>
        <taxon>Eukaryota</taxon>
        <taxon>Viridiplantae</taxon>
        <taxon>Streptophyta</taxon>
        <taxon>Embryophyta</taxon>
        <taxon>Tracheophyta</taxon>
        <taxon>Spermatophyta</taxon>
        <taxon>Magnoliopsida</taxon>
        <taxon>Liliopsida</taxon>
        <taxon>Araceae</taxon>
        <taxon>Aroideae</taxon>
        <taxon>Colocasieae</taxon>
        <taxon>Colocasia</taxon>
    </lineage>
</organism>